<feature type="transmembrane region" description="Helical" evidence="7">
    <location>
        <begin position="12"/>
        <end position="29"/>
    </location>
</feature>
<dbReference type="GO" id="GO:0015293">
    <property type="term" value="F:symporter activity"/>
    <property type="evidence" value="ECO:0007669"/>
    <property type="project" value="UniProtKB-KW"/>
</dbReference>
<dbReference type="PROSITE" id="PS50267">
    <property type="entry name" value="NA_NEUROTRAN_SYMP_3"/>
    <property type="match status" value="1"/>
</dbReference>
<feature type="transmembrane region" description="Helical" evidence="7">
    <location>
        <begin position="206"/>
        <end position="230"/>
    </location>
</feature>
<keyword evidence="9" id="KW-1185">Reference proteome</keyword>
<feature type="transmembrane region" description="Helical" evidence="7">
    <location>
        <begin position="421"/>
        <end position="443"/>
    </location>
</feature>
<dbReference type="KEGG" id="ruj:E5Z56_05150"/>
<feature type="transmembrane region" description="Helical" evidence="7">
    <location>
        <begin position="41"/>
        <end position="65"/>
    </location>
</feature>
<keyword evidence="3 6" id="KW-0812">Transmembrane</keyword>
<proteinExistence type="inferred from homology"/>
<dbReference type="AlphaFoldDB" id="A0A4P8XUP4"/>
<evidence type="ECO:0000313" key="8">
    <source>
        <dbReference type="EMBL" id="QCT06786.1"/>
    </source>
</evidence>
<keyword evidence="4 7" id="KW-1133">Transmembrane helix</keyword>
<gene>
    <name evidence="8" type="ORF">E5Z56_05150</name>
</gene>
<comment type="similarity">
    <text evidence="6">Belongs to the sodium:neurotransmitter symporter (SNF) (TC 2.A.22) family.</text>
</comment>
<dbReference type="EMBL" id="CP039381">
    <property type="protein sequence ID" value="QCT06786.1"/>
    <property type="molecule type" value="Genomic_DNA"/>
</dbReference>
<evidence type="ECO:0000256" key="6">
    <source>
        <dbReference type="RuleBase" id="RU003732"/>
    </source>
</evidence>
<evidence type="ECO:0000256" key="5">
    <source>
        <dbReference type="ARBA" id="ARBA00023136"/>
    </source>
</evidence>
<evidence type="ECO:0000256" key="1">
    <source>
        <dbReference type="ARBA" id="ARBA00004141"/>
    </source>
</evidence>
<dbReference type="Pfam" id="PF00209">
    <property type="entry name" value="SNF"/>
    <property type="match status" value="2"/>
</dbReference>
<dbReference type="RefSeq" id="WP_138156856.1">
    <property type="nucleotide sequence ID" value="NZ_CP039381.1"/>
</dbReference>
<dbReference type="PRINTS" id="PR00176">
    <property type="entry name" value="NANEUSMPORT"/>
</dbReference>
<feature type="transmembrane region" description="Helical" evidence="7">
    <location>
        <begin position="301"/>
        <end position="326"/>
    </location>
</feature>
<feature type="transmembrane region" description="Helical" evidence="7">
    <location>
        <begin position="378"/>
        <end position="400"/>
    </location>
</feature>
<dbReference type="PANTHER" id="PTHR42948">
    <property type="entry name" value="TRANSPORTER"/>
    <property type="match status" value="1"/>
</dbReference>
<sequence length="451" mass="49189">MDKKRGSFSGGLGFVFAAAGSAVGLGNLWRFPYLAAQYGGGIFLLVYLILAVTFGFALLTAEIAIGRKTKLSPVLAYKKLNKKFSFLGYIATLVPIIIIPYYCVIGGWVTKYVTVYAQGLVAPAAKDGYFSDFIGHPVAPLVFFLIFMLISIVVIMLGVKKGIEKLSKFLMPLLVVLTIGIAIYALTLPNAMVGVKYYLIPDFSKFSILTVAGAMSQLFYSMSIAMGIMVTYGSYTRDDVNLTKSVNRIEFFDTLVALLAGLMIIPAVYIFSGEEGLSSQGAGLMFMTLPKVFQQMPGGDIIALLFFVLVFFAAITSSISVMEAIVSSLMDKFHLKRIPCCLIVIGICLLLGIPSSLGNGLWANIKILGMDFLTFFDYISNSILMPIVAFCTCILVGWVIKPKALTDEITKNGEKFGRKKLFNVMIKYIAPICLLFIFVTGILSQLGIITI</sequence>
<evidence type="ECO:0000256" key="7">
    <source>
        <dbReference type="SAM" id="Phobius"/>
    </source>
</evidence>
<keyword evidence="2 6" id="KW-0813">Transport</keyword>
<feature type="transmembrane region" description="Helical" evidence="7">
    <location>
        <begin position="169"/>
        <end position="186"/>
    </location>
</feature>
<dbReference type="NCBIfam" id="NF037979">
    <property type="entry name" value="Na_transp"/>
    <property type="match status" value="1"/>
</dbReference>
<dbReference type="CDD" id="cd10336">
    <property type="entry name" value="SLC6sbd_Tyt1-Like"/>
    <property type="match status" value="1"/>
</dbReference>
<reference evidence="8 9" key="1">
    <citation type="submission" date="2019-04" db="EMBL/GenBank/DDBJ databases">
        <authorList>
            <person name="Embree M."/>
            <person name="Gaffney J.R."/>
        </authorList>
    </citation>
    <scope>NUCLEOTIDE SEQUENCE [LARGE SCALE GENOMIC DNA]</scope>
    <source>
        <strain evidence="8 9">JE7A12</strain>
    </source>
</reference>
<organism evidence="8 9">
    <name type="scientific">Ruminococcus bovis</name>
    <dbReference type="NCBI Taxonomy" id="2564099"/>
    <lineage>
        <taxon>Bacteria</taxon>
        <taxon>Bacillati</taxon>
        <taxon>Bacillota</taxon>
        <taxon>Clostridia</taxon>
        <taxon>Eubacteriales</taxon>
        <taxon>Oscillospiraceae</taxon>
        <taxon>Ruminococcus</taxon>
    </lineage>
</organism>
<dbReference type="InterPro" id="IPR047218">
    <property type="entry name" value="YocR/YhdH-like"/>
</dbReference>
<dbReference type="InterPro" id="IPR000175">
    <property type="entry name" value="Na/ntran_symport"/>
</dbReference>
<protein>
    <recommendedName>
        <fullName evidence="6">Transporter</fullName>
    </recommendedName>
</protein>
<evidence type="ECO:0000256" key="2">
    <source>
        <dbReference type="ARBA" id="ARBA00022448"/>
    </source>
</evidence>
<feature type="transmembrane region" description="Helical" evidence="7">
    <location>
        <begin position="251"/>
        <end position="271"/>
    </location>
</feature>
<feature type="transmembrane region" description="Helical" evidence="7">
    <location>
        <begin position="338"/>
        <end position="358"/>
    </location>
</feature>
<dbReference type="InterPro" id="IPR037272">
    <property type="entry name" value="SNS_sf"/>
</dbReference>
<dbReference type="PROSITE" id="PS00610">
    <property type="entry name" value="NA_NEUROTRAN_SYMP_1"/>
    <property type="match status" value="1"/>
</dbReference>
<name>A0A4P8XUP4_9FIRM</name>
<feature type="transmembrane region" description="Helical" evidence="7">
    <location>
        <begin position="138"/>
        <end position="157"/>
    </location>
</feature>
<accession>A0A4P8XUP4</accession>
<evidence type="ECO:0000313" key="9">
    <source>
        <dbReference type="Proteomes" id="UP000301475"/>
    </source>
</evidence>
<dbReference type="PANTHER" id="PTHR42948:SF1">
    <property type="entry name" value="TRANSPORTER"/>
    <property type="match status" value="1"/>
</dbReference>
<evidence type="ECO:0000256" key="4">
    <source>
        <dbReference type="ARBA" id="ARBA00022989"/>
    </source>
</evidence>
<dbReference type="SUPFAM" id="SSF161070">
    <property type="entry name" value="SNF-like"/>
    <property type="match status" value="1"/>
</dbReference>
<dbReference type="OrthoDB" id="9762833at2"/>
<feature type="transmembrane region" description="Helical" evidence="7">
    <location>
        <begin position="86"/>
        <end position="109"/>
    </location>
</feature>
<evidence type="ECO:0000256" key="3">
    <source>
        <dbReference type="ARBA" id="ARBA00022692"/>
    </source>
</evidence>
<comment type="subcellular location">
    <subcellularLocation>
        <location evidence="1">Membrane</location>
        <topology evidence="1">Multi-pass membrane protein</topology>
    </subcellularLocation>
</comment>
<keyword evidence="5 7" id="KW-0472">Membrane</keyword>
<dbReference type="Proteomes" id="UP000301475">
    <property type="component" value="Chromosome"/>
</dbReference>
<dbReference type="GO" id="GO:0016020">
    <property type="term" value="C:membrane"/>
    <property type="evidence" value="ECO:0007669"/>
    <property type="project" value="UniProtKB-SubCell"/>
</dbReference>
<keyword evidence="6" id="KW-0769">Symport</keyword>